<gene>
    <name evidence="2" type="ORF">F511_34416</name>
</gene>
<evidence type="ECO:0000313" key="2">
    <source>
        <dbReference type="EMBL" id="KZV24831.1"/>
    </source>
</evidence>
<feature type="compositionally biased region" description="Polar residues" evidence="1">
    <location>
        <begin position="1"/>
        <end position="10"/>
    </location>
</feature>
<dbReference type="Proteomes" id="UP000250235">
    <property type="component" value="Unassembled WGS sequence"/>
</dbReference>
<evidence type="ECO:0000256" key="1">
    <source>
        <dbReference type="SAM" id="MobiDB-lite"/>
    </source>
</evidence>
<reference evidence="2 3" key="1">
    <citation type="journal article" date="2015" name="Proc. Natl. Acad. Sci. U.S.A.">
        <title>The resurrection genome of Boea hygrometrica: A blueprint for survival of dehydration.</title>
        <authorList>
            <person name="Xiao L."/>
            <person name="Yang G."/>
            <person name="Zhang L."/>
            <person name="Yang X."/>
            <person name="Zhao S."/>
            <person name="Ji Z."/>
            <person name="Zhou Q."/>
            <person name="Hu M."/>
            <person name="Wang Y."/>
            <person name="Chen M."/>
            <person name="Xu Y."/>
            <person name="Jin H."/>
            <person name="Xiao X."/>
            <person name="Hu G."/>
            <person name="Bao F."/>
            <person name="Hu Y."/>
            <person name="Wan P."/>
            <person name="Li L."/>
            <person name="Deng X."/>
            <person name="Kuang T."/>
            <person name="Xiang C."/>
            <person name="Zhu J.K."/>
            <person name="Oliver M.J."/>
            <person name="He Y."/>
        </authorList>
    </citation>
    <scope>NUCLEOTIDE SEQUENCE [LARGE SCALE GENOMIC DNA]</scope>
    <source>
        <strain evidence="3">cv. XS01</strain>
    </source>
</reference>
<accession>A0A2Z7ASE6</accession>
<name>A0A2Z7ASE6_9LAMI</name>
<dbReference type="EMBL" id="KV012503">
    <property type="protein sequence ID" value="KZV24831.1"/>
    <property type="molecule type" value="Genomic_DNA"/>
</dbReference>
<organism evidence="2 3">
    <name type="scientific">Dorcoceras hygrometricum</name>
    <dbReference type="NCBI Taxonomy" id="472368"/>
    <lineage>
        <taxon>Eukaryota</taxon>
        <taxon>Viridiplantae</taxon>
        <taxon>Streptophyta</taxon>
        <taxon>Embryophyta</taxon>
        <taxon>Tracheophyta</taxon>
        <taxon>Spermatophyta</taxon>
        <taxon>Magnoliopsida</taxon>
        <taxon>eudicotyledons</taxon>
        <taxon>Gunneridae</taxon>
        <taxon>Pentapetalae</taxon>
        <taxon>asterids</taxon>
        <taxon>lamiids</taxon>
        <taxon>Lamiales</taxon>
        <taxon>Gesneriaceae</taxon>
        <taxon>Didymocarpoideae</taxon>
        <taxon>Trichosporeae</taxon>
        <taxon>Loxocarpinae</taxon>
        <taxon>Dorcoceras</taxon>
    </lineage>
</organism>
<keyword evidence="3" id="KW-1185">Reference proteome</keyword>
<feature type="region of interest" description="Disordered" evidence="1">
    <location>
        <begin position="1"/>
        <end position="31"/>
    </location>
</feature>
<evidence type="ECO:0000313" key="3">
    <source>
        <dbReference type="Proteomes" id="UP000250235"/>
    </source>
</evidence>
<protein>
    <submittedName>
        <fullName evidence="2">Uncharacterized protein</fullName>
    </submittedName>
</protein>
<proteinExistence type="predicted"/>
<sequence>MSKTDLSAKSNRSHALAQLQNDGVQAPDLHTSPADLLTSSSLVQYNARIRSLNSNACVILTKQPRDADVIRSASQL</sequence>
<dbReference type="AlphaFoldDB" id="A0A2Z7ASE6"/>